<dbReference type="InterPro" id="IPR005234">
    <property type="entry name" value="ScpB_csome_segregation"/>
</dbReference>
<evidence type="ECO:0000313" key="3">
    <source>
        <dbReference type="EMBL" id="MBU5677535.1"/>
    </source>
</evidence>
<dbReference type="EMBL" id="JAHLQK010000005">
    <property type="protein sequence ID" value="MBU5677535.1"/>
    <property type="molecule type" value="Genomic_DNA"/>
</dbReference>
<evidence type="ECO:0000256" key="2">
    <source>
        <dbReference type="HAMAP-Rule" id="MF_01804"/>
    </source>
</evidence>
<accession>A0ABS6G7X6</accession>
<dbReference type="NCBIfam" id="TIGR00281">
    <property type="entry name" value="SMC-Scp complex subunit ScpB"/>
    <property type="match status" value="1"/>
</dbReference>
<dbReference type="PIRSF" id="PIRSF019345">
    <property type="entry name" value="ScpB"/>
    <property type="match status" value="1"/>
</dbReference>
<keyword evidence="1 2" id="KW-0963">Cytoplasm</keyword>
<keyword evidence="2" id="KW-0131">Cell cycle</keyword>
<name>A0ABS6G7X6_9FIRM</name>
<dbReference type="HAMAP" id="MF_01804">
    <property type="entry name" value="ScpB"/>
    <property type="match status" value="1"/>
</dbReference>
<proteinExistence type="inferred from homology"/>
<keyword evidence="2" id="KW-0159">Chromosome partition</keyword>
<keyword evidence="4" id="KW-1185">Reference proteome</keyword>
<organism evidence="3 4">
    <name type="scientific">Alkaliphilus flagellatus</name>
    <dbReference type="NCBI Taxonomy" id="2841507"/>
    <lineage>
        <taxon>Bacteria</taxon>
        <taxon>Bacillati</taxon>
        <taxon>Bacillota</taxon>
        <taxon>Clostridia</taxon>
        <taxon>Peptostreptococcales</taxon>
        <taxon>Natronincolaceae</taxon>
        <taxon>Alkaliphilus</taxon>
    </lineage>
</organism>
<comment type="function">
    <text evidence="2">Participates in chromosomal partition during cell division. May act via the formation of a condensin-like complex containing Smc and ScpA that pull DNA away from mid-cell into both cell halves.</text>
</comment>
<keyword evidence="2" id="KW-0132">Cell division</keyword>
<comment type="subunit">
    <text evidence="2">Homodimer. Homodimerization may be required to stabilize the binding of ScpA to the Smc head domains. Component of a cohesin-like complex composed of ScpA, ScpB and the Smc homodimer, in which ScpA and ScpB bind to the head domain of Smc. The presence of the three proteins is required for the association of the complex with DNA.</text>
</comment>
<dbReference type="PANTHER" id="PTHR34298">
    <property type="entry name" value="SEGREGATION AND CONDENSATION PROTEIN B"/>
    <property type="match status" value="1"/>
</dbReference>
<comment type="similarity">
    <text evidence="2">Belongs to the ScpB family.</text>
</comment>
<protein>
    <recommendedName>
        <fullName evidence="2">Segregation and condensation protein B</fullName>
    </recommendedName>
</protein>
<comment type="subcellular location">
    <subcellularLocation>
        <location evidence="2">Cytoplasm</location>
    </subcellularLocation>
    <text evidence="2">Associated with two foci at the outer edges of the nucleoid region in young cells, and at four foci within both cell halves in older cells.</text>
</comment>
<sequence length="185" mass="21140">MDKDELKSAIEAILFAWADPLSAKDLSDILGVGTKEIASILKEMIDEFNYNKRGIQILQMNDHYQLSTRPEHHEHLQKLFVPRQNRGLTQAALETLAIIAYKQPITKTEIEEIRGVKSDKAIGTLLEKELIEEQGRLEKTGRPILYGTTINFLKVFSIKSLKELPSINDFDLSTNEDLVRDIYDK</sequence>
<dbReference type="RefSeq" id="WP_216418346.1">
    <property type="nucleotide sequence ID" value="NZ_JAHLQK010000005.1"/>
</dbReference>
<gene>
    <name evidence="2 3" type="primary">scpB</name>
    <name evidence="3" type="ORF">KQI88_14015</name>
</gene>
<reference evidence="3 4" key="1">
    <citation type="submission" date="2021-06" db="EMBL/GenBank/DDBJ databases">
        <authorList>
            <person name="Sun Q."/>
            <person name="Li D."/>
        </authorList>
    </citation>
    <scope>NUCLEOTIDE SEQUENCE [LARGE SCALE GENOMIC DNA]</scope>
    <source>
        <strain evidence="3 4">MSJ-5</strain>
    </source>
</reference>
<dbReference type="PANTHER" id="PTHR34298:SF2">
    <property type="entry name" value="SEGREGATION AND CONDENSATION PROTEIN B"/>
    <property type="match status" value="1"/>
</dbReference>
<evidence type="ECO:0000256" key="1">
    <source>
        <dbReference type="ARBA" id="ARBA00022490"/>
    </source>
</evidence>
<dbReference type="Proteomes" id="UP000779508">
    <property type="component" value="Unassembled WGS sequence"/>
</dbReference>
<dbReference type="Pfam" id="PF04079">
    <property type="entry name" value="SMC_ScpB"/>
    <property type="match status" value="1"/>
</dbReference>
<comment type="caution">
    <text evidence="3">The sequence shown here is derived from an EMBL/GenBank/DDBJ whole genome shotgun (WGS) entry which is preliminary data.</text>
</comment>
<evidence type="ECO:0000313" key="4">
    <source>
        <dbReference type="Proteomes" id="UP000779508"/>
    </source>
</evidence>